<keyword evidence="4" id="KW-1185">Reference proteome</keyword>
<dbReference type="PANTHER" id="PTHR15034">
    <property type="entry name" value="DEATH DOMAIN-CONTAINING PROTEIN CRADD"/>
    <property type="match status" value="1"/>
</dbReference>
<dbReference type="PROSITE" id="PS50209">
    <property type="entry name" value="CARD"/>
    <property type="match status" value="2"/>
</dbReference>
<dbReference type="InterPro" id="IPR001315">
    <property type="entry name" value="CARD"/>
</dbReference>
<evidence type="ECO:0000313" key="4">
    <source>
        <dbReference type="Proteomes" id="UP000683360"/>
    </source>
</evidence>
<feature type="domain" description="CARD" evidence="2">
    <location>
        <begin position="1076"/>
        <end position="1146"/>
    </location>
</feature>
<accession>A0A8S3UAY0</accession>
<name>A0A8S3UAY0_MYTED</name>
<dbReference type="InterPro" id="IPR036388">
    <property type="entry name" value="WH-like_DNA-bd_sf"/>
</dbReference>
<evidence type="ECO:0000313" key="3">
    <source>
        <dbReference type="EMBL" id="CAG2242965.1"/>
    </source>
</evidence>
<dbReference type="AlphaFoldDB" id="A0A8S3UAY0"/>
<dbReference type="SUPFAM" id="SSF47986">
    <property type="entry name" value="DEATH domain"/>
    <property type="match status" value="2"/>
</dbReference>
<evidence type="ECO:0000256" key="1">
    <source>
        <dbReference type="ARBA" id="ARBA00022737"/>
    </source>
</evidence>
<dbReference type="PANTHER" id="PTHR15034:SF5">
    <property type="entry name" value="DEATH DOMAIN-CONTAINING PROTEIN CRADD"/>
    <property type="match status" value="1"/>
</dbReference>
<gene>
    <name evidence="3" type="ORF">MEDL_55160</name>
</gene>
<protein>
    <recommendedName>
        <fullName evidence="2">CARD domain-containing protein</fullName>
    </recommendedName>
</protein>
<evidence type="ECO:0000259" key="2">
    <source>
        <dbReference type="PROSITE" id="PS50209"/>
    </source>
</evidence>
<sequence>MIFPTCININTLQVSAGLAYKQRKNRIPVDLRRNGLRDEKHILRPFVVDKILPAIKKHWVAFGVYIGYNKDTLKLARDQRVIDPFLQVLRYWTETAEKTNHYADTLKILYKGLSKVNKSLKRDLLEWIVRNSQKCNIQDIKKYLKDEDIFGFELFQHCLKGFKFSKDEQIPLTIWKMGKEAENQYRGVLQSGVEKRFVIRLPIVGPFGVGKTCLTRRLLRKEISDVTSTNGIEIMTQKCKVCLTDNTWIFSNENYENTENKKTERQGIVLAPASCINDWYTSANILADFNGWSESEATFDDFAEVALLDFAGQYEFYATHQTFLNKHAVYLLVLDVSKNIKGLMTSEDGDENFLDMSEIPFEDIGEYINFWMDAIHCYGDEEDEIGDTKEALPSIIVVGTCCDKLQIDKETRKWEIQKQFDQILGDHPKRKHIKDFIMLSNTTSTESDFDVLRRRIVQLASKVETWGQQLPTRWIKYEQVLDQHRENQDRVMAYEDMKTLGKSVGLEIKDRNEMNLFLKYQHDIGNLIYFEDIPDLVILQPQWLVDVLKCLVSARKFQIRRNIVYNSDWKELETTGRLTEDLITQAFTGEGEGTDFVKYRRHILQIMQKFDIIVKPDIAEEESVSSLDENGEIDKSKMPTVHYYVPCLIKSKAISNIVDSFKVDGKDFNRTSWMCMHFDFLPPAFFNHVLVNYIRRYQISREPSKHGSKLALYRGMGVFNLDSSGRTKLAVCVSKHVILFQIWKWGKHSQVSFKDIWEHAEASITGIKGRWNDRNDEVESDEEYVCDEHAELHKSKDLLDSWFKEELNAEKLNYVRLAKTVTDLMPEVMVEQLKSDGFELTGNTSVTFRSLFTSFQLQNKHKPTTGKWASPMCPNEDIEICIGDDVKRWRFTLNELKNHPKISKESFVALKEVLANVFIRYEKSFESYSFVSKYQKIMTDTFETNDYDFYLQKVKHEIIPDTFEINIRRHYHMIIQEISVSKILDQMMTNCVLTSDDRRHIEQHVRQAEQNQALLDIIIDRNRSTFDIFIDALRDSGYDGIAELLRCDLEDITENTRTAQMEGLSAWTVPLHKVRLQKNYVDIISNIKHEAIVDHLISCELLTIDDQQTIEACPAQTEKNRKLMDRLLHCGEKCFMEFLNALRSDDIYADLANQIEQTGVTSIDIANLQSCYTKM</sequence>
<proteinExistence type="predicted"/>
<dbReference type="Proteomes" id="UP000683360">
    <property type="component" value="Unassembled WGS sequence"/>
</dbReference>
<dbReference type="InterPro" id="IPR032171">
    <property type="entry name" value="COR-A"/>
</dbReference>
<dbReference type="Gene3D" id="1.10.10.10">
    <property type="entry name" value="Winged helix-like DNA-binding domain superfamily/Winged helix DNA-binding domain"/>
    <property type="match status" value="1"/>
</dbReference>
<dbReference type="CDD" id="cd01671">
    <property type="entry name" value="CARD"/>
    <property type="match status" value="2"/>
</dbReference>
<keyword evidence="1" id="KW-0677">Repeat</keyword>
<dbReference type="Gene3D" id="3.40.50.300">
    <property type="entry name" value="P-loop containing nucleotide triphosphate hydrolases"/>
    <property type="match status" value="1"/>
</dbReference>
<dbReference type="Pfam" id="PF00619">
    <property type="entry name" value="CARD"/>
    <property type="match status" value="2"/>
</dbReference>
<dbReference type="InterPro" id="IPR037939">
    <property type="entry name" value="CRADD"/>
</dbReference>
<dbReference type="EMBL" id="CAJPWZ010002689">
    <property type="protein sequence ID" value="CAG2242965.1"/>
    <property type="molecule type" value="Genomic_DNA"/>
</dbReference>
<dbReference type="GO" id="GO:0002020">
    <property type="term" value="F:protease binding"/>
    <property type="evidence" value="ECO:0007669"/>
    <property type="project" value="InterPro"/>
</dbReference>
<dbReference type="Gene3D" id="1.10.533.10">
    <property type="entry name" value="Death Domain, Fas"/>
    <property type="match status" value="2"/>
</dbReference>
<feature type="domain" description="CARD" evidence="2">
    <location>
        <begin position="959"/>
        <end position="1048"/>
    </location>
</feature>
<dbReference type="InterPro" id="IPR011029">
    <property type="entry name" value="DEATH-like_dom_sf"/>
</dbReference>
<dbReference type="SUPFAM" id="SSF52540">
    <property type="entry name" value="P-loop containing nucleoside triphosphate hydrolases"/>
    <property type="match status" value="1"/>
</dbReference>
<organism evidence="3 4">
    <name type="scientific">Mytilus edulis</name>
    <name type="common">Blue mussel</name>
    <dbReference type="NCBI Taxonomy" id="6550"/>
    <lineage>
        <taxon>Eukaryota</taxon>
        <taxon>Metazoa</taxon>
        <taxon>Spiralia</taxon>
        <taxon>Lophotrochozoa</taxon>
        <taxon>Mollusca</taxon>
        <taxon>Bivalvia</taxon>
        <taxon>Autobranchia</taxon>
        <taxon>Pteriomorphia</taxon>
        <taxon>Mytilida</taxon>
        <taxon>Mytiloidea</taxon>
        <taxon>Mytilidae</taxon>
        <taxon>Mytilinae</taxon>
        <taxon>Mytilus</taxon>
    </lineage>
</organism>
<reference evidence="3" key="1">
    <citation type="submission" date="2021-03" db="EMBL/GenBank/DDBJ databases">
        <authorList>
            <person name="Bekaert M."/>
        </authorList>
    </citation>
    <scope>NUCLEOTIDE SEQUENCE</scope>
</reference>
<dbReference type="SMART" id="SM00114">
    <property type="entry name" value="CARD"/>
    <property type="match status" value="2"/>
</dbReference>
<dbReference type="GO" id="GO:0070513">
    <property type="term" value="F:death domain binding"/>
    <property type="evidence" value="ECO:0007669"/>
    <property type="project" value="InterPro"/>
</dbReference>
<dbReference type="Pfam" id="PF16095">
    <property type="entry name" value="COR-A"/>
    <property type="match status" value="1"/>
</dbReference>
<dbReference type="OrthoDB" id="5962960at2759"/>
<dbReference type="InterPro" id="IPR027417">
    <property type="entry name" value="P-loop_NTPase"/>
</dbReference>
<comment type="caution">
    <text evidence="3">The sequence shown here is derived from an EMBL/GenBank/DDBJ whole genome shotgun (WGS) entry which is preliminary data.</text>
</comment>
<dbReference type="GO" id="GO:0042981">
    <property type="term" value="P:regulation of apoptotic process"/>
    <property type="evidence" value="ECO:0007669"/>
    <property type="project" value="InterPro"/>
</dbReference>